<comment type="caution">
    <text evidence="1">The sequence shown here is derived from an EMBL/GenBank/DDBJ whole genome shotgun (WGS) entry which is preliminary data.</text>
</comment>
<protein>
    <submittedName>
        <fullName evidence="1">Uncharacterized protein</fullName>
    </submittedName>
</protein>
<dbReference type="Proteomes" id="UP001152607">
    <property type="component" value="Unassembled WGS sequence"/>
</dbReference>
<evidence type="ECO:0000313" key="1">
    <source>
        <dbReference type="EMBL" id="CAI6254209.1"/>
    </source>
</evidence>
<sequence length="180" mass="20201">MNVTFNGYPLLVVHSGAPRITSSKYIRRERLVVDSPSKAAVITWSSSSLPCAFSPASLPAQDLLLLQLISKIDWRHELSLTQIDLERRVFYSVLFLVRERHSQPIPTLGSIASISSVSINDIRSTMCYYHAYSHRCGHTEMVFQQLCQKAQMIQNKCPRGQEGIILTTVMVETPCSGCTK</sequence>
<name>A0A9W4XDP4_9PLEO</name>
<accession>A0A9W4XDP4</accession>
<evidence type="ECO:0000313" key="2">
    <source>
        <dbReference type="Proteomes" id="UP001152607"/>
    </source>
</evidence>
<dbReference type="OrthoDB" id="3699805at2759"/>
<dbReference type="EMBL" id="CAOQHR010000001">
    <property type="protein sequence ID" value="CAI6254209.1"/>
    <property type="molecule type" value="Genomic_DNA"/>
</dbReference>
<gene>
    <name evidence="1" type="ORF">PDIGIT_LOCUS1090</name>
</gene>
<reference evidence="1" key="1">
    <citation type="submission" date="2023-01" db="EMBL/GenBank/DDBJ databases">
        <authorList>
            <person name="Van Ghelder C."/>
            <person name="Rancurel C."/>
        </authorList>
    </citation>
    <scope>NUCLEOTIDE SEQUENCE</scope>
    <source>
        <strain evidence="1">CNCM I-4278</strain>
    </source>
</reference>
<keyword evidence="2" id="KW-1185">Reference proteome</keyword>
<dbReference type="AlphaFoldDB" id="A0A9W4XDP4"/>
<proteinExistence type="predicted"/>
<organism evidence="1 2">
    <name type="scientific">Periconia digitata</name>
    <dbReference type="NCBI Taxonomy" id="1303443"/>
    <lineage>
        <taxon>Eukaryota</taxon>
        <taxon>Fungi</taxon>
        <taxon>Dikarya</taxon>
        <taxon>Ascomycota</taxon>
        <taxon>Pezizomycotina</taxon>
        <taxon>Dothideomycetes</taxon>
        <taxon>Pleosporomycetidae</taxon>
        <taxon>Pleosporales</taxon>
        <taxon>Massarineae</taxon>
        <taxon>Periconiaceae</taxon>
        <taxon>Periconia</taxon>
    </lineage>
</organism>